<protein>
    <submittedName>
        <fullName evidence="1">Uncharacterized protein</fullName>
    </submittedName>
</protein>
<reference evidence="1 2" key="1">
    <citation type="submission" date="2014-04" db="EMBL/GenBank/DDBJ databases">
        <authorList>
            <consortium name="DOE Joint Genome Institute"/>
            <person name="Kuo A."/>
            <person name="Kohler A."/>
            <person name="Nagy L.G."/>
            <person name="Floudas D."/>
            <person name="Copeland A."/>
            <person name="Barry K.W."/>
            <person name="Cichocki N."/>
            <person name="Veneault-Fourrey C."/>
            <person name="LaButti K."/>
            <person name="Lindquist E.A."/>
            <person name="Lipzen A."/>
            <person name="Lundell T."/>
            <person name="Morin E."/>
            <person name="Murat C."/>
            <person name="Sun H."/>
            <person name="Tunlid A."/>
            <person name="Henrissat B."/>
            <person name="Grigoriev I.V."/>
            <person name="Hibbett D.S."/>
            <person name="Martin F."/>
            <person name="Nordberg H.P."/>
            <person name="Cantor M.N."/>
            <person name="Hua S.X."/>
        </authorList>
    </citation>
    <scope>NUCLEOTIDE SEQUENCE [LARGE SCALE GENOMIC DNA]</scope>
    <source>
        <strain evidence="1 2">Foug A</strain>
    </source>
</reference>
<evidence type="ECO:0000313" key="2">
    <source>
        <dbReference type="Proteomes" id="UP000053989"/>
    </source>
</evidence>
<dbReference type="InParanoid" id="A0A0C2ZET3"/>
<proteinExistence type="predicted"/>
<dbReference type="Proteomes" id="UP000053989">
    <property type="component" value="Unassembled WGS sequence"/>
</dbReference>
<dbReference type="EMBL" id="KN822064">
    <property type="protein sequence ID" value="KIM60243.1"/>
    <property type="molecule type" value="Genomic_DNA"/>
</dbReference>
<name>A0A0C2ZET3_9AGAM</name>
<dbReference type="HOGENOM" id="CLU_1295084_0_0_1"/>
<keyword evidence="2" id="KW-1185">Reference proteome</keyword>
<accession>A0A0C2ZET3</accession>
<gene>
    <name evidence="1" type="ORF">SCLCIDRAFT_964025</name>
</gene>
<dbReference type="AlphaFoldDB" id="A0A0C2ZET3"/>
<sequence>MAKDDSELRRCSAAVTLPCYPTTRNAGPHEAFATARIFISLLIKGNHFTHAAEEVGTAGDRSLLSYLSKCCPKKRQRSARSWSVPIPSWPELSVARKAWEILYTTSFRTCTGNAVSPYTRPSINLYITRYITLCLIPFRRHKVGLGSHVRGHRRRGRWGTFALLEAFRKQDIRNWICRFSHPNSSWPGCCACSYHASTHSLRVSVQLLIFHST</sequence>
<reference evidence="2" key="2">
    <citation type="submission" date="2015-01" db="EMBL/GenBank/DDBJ databases">
        <title>Evolutionary Origins and Diversification of the Mycorrhizal Mutualists.</title>
        <authorList>
            <consortium name="DOE Joint Genome Institute"/>
            <consortium name="Mycorrhizal Genomics Consortium"/>
            <person name="Kohler A."/>
            <person name="Kuo A."/>
            <person name="Nagy L.G."/>
            <person name="Floudas D."/>
            <person name="Copeland A."/>
            <person name="Barry K.W."/>
            <person name="Cichocki N."/>
            <person name="Veneault-Fourrey C."/>
            <person name="LaButti K."/>
            <person name="Lindquist E.A."/>
            <person name="Lipzen A."/>
            <person name="Lundell T."/>
            <person name="Morin E."/>
            <person name="Murat C."/>
            <person name="Riley R."/>
            <person name="Ohm R."/>
            <person name="Sun H."/>
            <person name="Tunlid A."/>
            <person name="Henrissat B."/>
            <person name="Grigoriev I.V."/>
            <person name="Hibbett D.S."/>
            <person name="Martin F."/>
        </authorList>
    </citation>
    <scope>NUCLEOTIDE SEQUENCE [LARGE SCALE GENOMIC DNA]</scope>
    <source>
        <strain evidence="2">Foug A</strain>
    </source>
</reference>
<organism evidence="1 2">
    <name type="scientific">Scleroderma citrinum Foug A</name>
    <dbReference type="NCBI Taxonomy" id="1036808"/>
    <lineage>
        <taxon>Eukaryota</taxon>
        <taxon>Fungi</taxon>
        <taxon>Dikarya</taxon>
        <taxon>Basidiomycota</taxon>
        <taxon>Agaricomycotina</taxon>
        <taxon>Agaricomycetes</taxon>
        <taxon>Agaricomycetidae</taxon>
        <taxon>Boletales</taxon>
        <taxon>Sclerodermatineae</taxon>
        <taxon>Sclerodermataceae</taxon>
        <taxon>Scleroderma</taxon>
    </lineage>
</organism>
<evidence type="ECO:0000313" key="1">
    <source>
        <dbReference type="EMBL" id="KIM60243.1"/>
    </source>
</evidence>